<organism evidence="1 2">
    <name type="scientific">candidate division MSBL1 archaeon SCGC-AAA259E19</name>
    <dbReference type="NCBI Taxonomy" id="1698264"/>
    <lineage>
        <taxon>Archaea</taxon>
        <taxon>Methanobacteriati</taxon>
        <taxon>Methanobacteriota</taxon>
        <taxon>candidate division MSBL1</taxon>
    </lineage>
</organism>
<dbReference type="Proteomes" id="UP000070284">
    <property type="component" value="Unassembled WGS sequence"/>
</dbReference>
<evidence type="ECO:0000313" key="2">
    <source>
        <dbReference type="Proteomes" id="UP000070284"/>
    </source>
</evidence>
<keyword evidence="2" id="KW-1185">Reference proteome</keyword>
<accession>A0A133ULI8</accession>
<name>A0A133ULI8_9EURY</name>
<dbReference type="Pfam" id="PF09218">
    <property type="entry name" value="EhaM"/>
    <property type="match status" value="1"/>
</dbReference>
<dbReference type="InterPro" id="IPR036606">
    <property type="entry name" value="EhaM-like_sf"/>
</dbReference>
<dbReference type="InterPro" id="IPR012056">
    <property type="entry name" value="NiFe_EhaM"/>
</dbReference>
<evidence type="ECO:0000313" key="1">
    <source>
        <dbReference type="EMBL" id="KXA95073.1"/>
    </source>
</evidence>
<protein>
    <submittedName>
        <fullName evidence="1">Uncharacterized protein</fullName>
    </submittedName>
</protein>
<reference evidence="1 2" key="1">
    <citation type="journal article" date="2016" name="Sci. Rep.">
        <title>Metabolic traits of an uncultured archaeal lineage -MSBL1- from brine pools of the Red Sea.</title>
        <authorList>
            <person name="Mwirichia R."/>
            <person name="Alam I."/>
            <person name="Rashid M."/>
            <person name="Vinu M."/>
            <person name="Ba-Alawi W."/>
            <person name="Anthony Kamau A."/>
            <person name="Kamanda Ngugi D."/>
            <person name="Goker M."/>
            <person name="Klenk H.P."/>
            <person name="Bajic V."/>
            <person name="Stingl U."/>
        </authorList>
    </citation>
    <scope>NUCLEOTIDE SEQUENCE [LARGE SCALE GENOMIC DNA]</scope>
    <source>
        <strain evidence="1">SCGC-AAA259E19</strain>
    </source>
</reference>
<dbReference type="EMBL" id="LHXO01000026">
    <property type="protein sequence ID" value="KXA95073.1"/>
    <property type="molecule type" value="Genomic_DNA"/>
</dbReference>
<dbReference type="Gene3D" id="1.10.3070.10">
    <property type="entry name" value="EhaM-like"/>
    <property type="match status" value="1"/>
</dbReference>
<comment type="caution">
    <text evidence="1">The sequence shown here is derived from an EMBL/GenBank/DDBJ whole genome shotgun (WGS) entry which is preliminary data.</text>
</comment>
<gene>
    <name evidence="1" type="ORF">AKJ65_02615</name>
</gene>
<dbReference type="AlphaFoldDB" id="A0A133ULI8"/>
<dbReference type="SUPFAM" id="SSF101332">
    <property type="entry name" value="Hypothetical protein MTH393"/>
    <property type="match status" value="1"/>
</dbReference>
<proteinExistence type="predicted"/>
<sequence length="130" mass="15735">MISLDEMKRRILKAHKYREDLVEPLSEVLDLEEEKVVDLIIEKLDMLRLQGLQARWEKRRKNMRRKILDEKINIDLFLPMLVDFLSIVNEESARRMKEEVIKKVLDEDKEYKKALKEAKKELRKEVVDSR</sequence>